<feature type="compositionally biased region" description="Basic and acidic residues" evidence="1">
    <location>
        <begin position="93"/>
        <end position="106"/>
    </location>
</feature>
<reference evidence="4" key="1">
    <citation type="journal article" date="2012" name="MBio">
        <title>Comparative genome analysis of Trichophyton rubrum and related dermatophytes reveals candidate genes involved in infection.</title>
        <authorList>
            <person name="Martinez D.A."/>
            <person name="Oliver B.G."/>
            <person name="Graeser Y."/>
            <person name="Goldberg J.M."/>
            <person name="Li W."/>
            <person name="Martinez-Rossi N.M."/>
            <person name="Monod M."/>
            <person name="Shelest E."/>
            <person name="Barton R.C."/>
            <person name="Birch E."/>
            <person name="Brakhage A.A."/>
            <person name="Chen Z."/>
            <person name="Gurr S.J."/>
            <person name="Heiman D."/>
            <person name="Heitman J."/>
            <person name="Kosti I."/>
            <person name="Rossi A."/>
            <person name="Saif S."/>
            <person name="Samalova M."/>
            <person name="Saunders C.W."/>
            <person name="Shea T."/>
            <person name="Summerbell R.C."/>
            <person name="Xu J."/>
            <person name="Young S."/>
            <person name="Zeng Q."/>
            <person name="Birren B.W."/>
            <person name="Cuomo C.A."/>
            <person name="White T.C."/>
        </authorList>
    </citation>
    <scope>NUCLEOTIDE SEQUENCE [LARGE SCALE GENOMIC DNA]</scope>
    <source>
        <strain evidence="4">ATCC MYA-4604 / CBS 118893</strain>
    </source>
</reference>
<dbReference type="AlphaFoldDB" id="E4UXW7"/>
<dbReference type="VEuPathDB" id="FungiDB:MGYG_05799"/>
<dbReference type="RefSeq" id="XP_003173210.1">
    <property type="nucleotide sequence ID" value="XM_003173162.1"/>
</dbReference>
<keyword evidence="2" id="KW-1133">Transmembrane helix</keyword>
<keyword evidence="4" id="KW-1185">Reference proteome</keyword>
<dbReference type="EMBL" id="DS989825">
    <property type="protein sequence ID" value="EFR02799.1"/>
    <property type="molecule type" value="Genomic_DNA"/>
</dbReference>
<organism evidence="4">
    <name type="scientific">Arthroderma gypseum (strain ATCC MYA-4604 / CBS 118893)</name>
    <name type="common">Microsporum gypseum</name>
    <dbReference type="NCBI Taxonomy" id="535722"/>
    <lineage>
        <taxon>Eukaryota</taxon>
        <taxon>Fungi</taxon>
        <taxon>Dikarya</taxon>
        <taxon>Ascomycota</taxon>
        <taxon>Pezizomycotina</taxon>
        <taxon>Eurotiomycetes</taxon>
        <taxon>Eurotiomycetidae</taxon>
        <taxon>Onygenales</taxon>
        <taxon>Arthrodermataceae</taxon>
        <taxon>Nannizzia</taxon>
    </lineage>
</organism>
<evidence type="ECO:0000313" key="3">
    <source>
        <dbReference type="EMBL" id="EFR02799.1"/>
    </source>
</evidence>
<feature type="transmembrane region" description="Helical" evidence="2">
    <location>
        <begin position="64"/>
        <end position="87"/>
    </location>
</feature>
<evidence type="ECO:0000313" key="4">
    <source>
        <dbReference type="Proteomes" id="UP000002669"/>
    </source>
</evidence>
<protein>
    <submittedName>
        <fullName evidence="3">Uncharacterized protein</fullName>
    </submittedName>
</protein>
<feature type="region of interest" description="Disordered" evidence="1">
    <location>
        <begin position="91"/>
        <end position="120"/>
    </location>
</feature>
<evidence type="ECO:0000256" key="2">
    <source>
        <dbReference type="SAM" id="Phobius"/>
    </source>
</evidence>
<name>E4UXW7_ARTGP</name>
<dbReference type="Proteomes" id="UP000002669">
    <property type="component" value="Unassembled WGS sequence"/>
</dbReference>
<dbReference type="GeneID" id="10028489"/>
<sequence length="120" mass="13279">MPHWGNGSEGYLDSPRLDKPDTAMDTNVMVVALLLNRGPKLIVILVEKAWVSELLVTILDPSRAVFITCVKVELPLMTILVLVAAILTKNQGRHSDNHSNREKEGIDGAFSHKQLPVSRQ</sequence>
<keyword evidence="2" id="KW-0812">Transmembrane</keyword>
<proteinExistence type="predicted"/>
<accession>E4UXW7</accession>
<keyword evidence="2" id="KW-0472">Membrane</keyword>
<evidence type="ECO:0000256" key="1">
    <source>
        <dbReference type="SAM" id="MobiDB-lite"/>
    </source>
</evidence>
<dbReference type="InParanoid" id="E4UXW7"/>
<gene>
    <name evidence="3" type="ORF">MGYG_05799</name>
</gene>
<dbReference type="HOGENOM" id="CLU_2049134_0_0_1"/>